<evidence type="ECO:0000256" key="5">
    <source>
        <dbReference type="ARBA" id="ARBA00022793"/>
    </source>
</evidence>
<dbReference type="GO" id="GO:0044205">
    <property type="term" value="P:'de novo' UMP biosynthetic process"/>
    <property type="evidence" value="ECO:0007669"/>
    <property type="project" value="UniProtKB-UniPathway"/>
</dbReference>
<dbReference type="PANTHER" id="PTHR32119:SF2">
    <property type="entry name" value="OROTIDINE 5'-PHOSPHATE DECARBOXYLASE"/>
    <property type="match status" value="1"/>
</dbReference>
<evidence type="ECO:0000256" key="1">
    <source>
        <dbReference type="ARBA" id="ARBA00002356"/>
    </source>
</evidence>
<accession>A0A1M7SZS9</accession>
<evidence type="ECO:0000256" key="11">
    <source>
        <dbReference type="RuleBase" id="RU000512"/>
    </source>
</evidence>
<dbReference type="STRING" id="1121883.SAMN02745226_01402"/>
<comment type="similarity">
    <text evidence="11">Belongs to the OMP decarboxylase family.</text>
</comment>
<feature type="binding site" evidence="10">
    <location>
        <position position="205"/>
    </location>
    <ligand>
        <name>substrate</name>
    </ligand>
</feature>
<dbReference type="NCBIfam" id="TIGR01740">
    <property type="entry name" value="pyrF"/>
    <property type="match status" value="1"/>
</dbReference>
<evidence type="ECO:0000256" key="4">
    <source>
        <dbReference type="ARBA" id="ARBA00021923"/>
    </source>
</evidence>
<dbReference type="Proteomes" id="UP000184207">
    <property type="component" value="Unassembled WGS sequence"/>
</dbReference>
<dbReference type="Gene3D" id="3.20.20.70">
    <property type="entry name" value="Aldolase class I"/>
    <property type="match status" value="1"/>
</dbReference>
<comment type="catalytic activity">
    <reaction evidence="8 11">
        <text>orotidine 5'-phosphate + H(+) = UMP + CO2</text>
        <dbReference type="Rhea" id="RHEA:11596"/>
        <dbReference type="ChEBI" id="CHEBI:15378"/>
        <dbReference type="ChEBI" id="CHEBI:16526"/>
        <dbReference type="ChEBI" id="CHEBI:57538"/>
        <dbReference type="ChEBI" id="CHEBI:57865"/>
        <dbReference type="EC" id="4.1.1.23"/>
    </reaction>
</comment>
<evidence type="ECO:0000256" key="9">
    <source>
        <dbReference type="PIRSR" id="PIRSR614732-1"/>
    </source>
</evidence>
<feature type="active site" description="For OMPdecase activity" evidence="9">
    <location>
        <position position="82"/>
    </location>
</feature>
<dbReference type="PROSITE" id="PS00156">
    <property type="entry name" value="OMPDECASE"/>
    <property type="match status" value="1"/>
</dbReference>
<protein>
    <recommendedName>
        <fullName evidence="4 11">Orotidine 5'-phosphate decarboxylase</fullName>
        <ecNumber evidence="3 11">4.1.1.23</ecNumber>
    </recommendedName>
</protein>
<dbReference type="EC" id="4.1.1.23" evidence="3 11"/>
<evidence type="ECO:0000256" key="6">
    <source>
        <dbReference type="ARBA" id="ARBA00022975"/>
    </source>
</evidence>
<feature type="binding site" evidence="10">
    <location>
        <position position="186"/>
    </location>
    <ligand>
        <name>substrate</name>
    </ligand>
</feature>
<dbReference type="RefSeq" id="WP_084634396.1">
    <property type="nucleotide sequence ID" value="NZ_FRDJ01000007.1"/>
</dbReference>
<comment type="pathway">
    <text evidence="2 11">Pyrimidine metabolism; UMP biosynthesis via de novo pathway; UMP from orotate: step 2/2.</text>
</comment>
<evidence type="ECO:0000313" key="14">
    <source>
        <dbReference type="Proteomes" id="UP000184207"/>
    </source>
</evidence>
<keyword evidence="14" id="KW-1185">Reference proteome</keyword>
<feature type="active site" description="For OMPdecase activity" evidence="9">
    <location>
        <position position="77"/>
    </location>
</feature>
<dbReference type="SMART" id="SM00934">
    <property type="entry name" value="OMPdecase"/>
    <property type="match status" value="1"/>
</dbReference>
<feature type="domain" description="Orotidine 5'-phosphate decarboxylase" evidence="12">
    <location>
        <begin position="27"/>
        <end position="221"/>
    </location>
</feature>
<dbReference type="Pfam" id="PF00215">
    <property type="entry name" value="OMPdecase"/>
    <property type="match status" value="1"/>
</dbReference>
<feature type="active site" description="For OMPdecase activity" evidence="9">
    <location>
        <position position="79"/>
    </location>
</feature>
<dbReference type="InterPro" id="IPR013785">
    <property type="entry name" value="Aldolase_TIM"/>
</dbReference>
<feature type="binding site" evidence="10">
    <location>
        <position position="178"/>
    </location>
    <ligand>
        <name>substrate</name>
    </ligand>
</feature>
<gene>
    <name evidence="13" type="ORF">SAMN02745226_01402</name>
</gene>
<dbReference type="InterPro" id="IPR001754">
    <property type="entry name" value="OMPdeCOase_dom"/>
</dbReference>
<proteinExistence type="inferred from homology"/>
<comment type="function">
    <text evidence="1">Catalyzes the decarboxylation of orotidine 5'-monophosphate (OMP) to uridine 5'-monophosphate (UMP).</text>
</comment>
<dbReference type="GO" id="GO:0006207">
    <property type="term" value="P:'de novo' pyrimidine nucleobase biosynthetic process"/>
    <property type="evidence" value="ECO:0007669"/>
    <property type="project" value="InterPro"/>
</dbReference>
<reference evidence="14" key="1">
    <citation type="submission" date="2016-12" db="EMBL/GenBank/DDBJ databases">
        <authorList>
            <person name="Varghese N."/>
            <person name="Submissions S."/>
        </authorList>
    </citation>
    <scope>NUCLEOTIDE SEQUENCE [LARGE SCALE GENOMIC DNA]</scope>
    <source>
        <strain evidence="14">DSM 13020</strain>
    </source>
</reference>
<evidence type="ECO:0000256" key="7">
    <source>
        <dbReference type="ARBA" id="ARBA00023239"/>
    </source>
</evidence>
<organism evidence="13 14">
    <name type="scientific">Fervidobacterium gondwanense DSM 13020</name>
    <dbReference type="NCBI Taxonomy" id="1121883"/>
    <lineage>
        <taxon>Bacteria</taxon>
        <taxon>Thermotogati</taxon>
        <taxon>Thermotogota</taxon>
        <taxon>Thermotogae</taxon>
        <taxon>Thermotogales</taxon>
        <taxon>Fervidobacteriaceae</taxon>
        <taxon>Fervidobacterium</taxon>
    </lineage>
</organism>
<dbReference type="EMBL" id="FRDJ01000007">
    <property type="protein sequence ID" value="SHN63962.1"/>
    <property type="molecule type" value="Genomic_DNA"/>
</dbReference>
<dbReference type="UniPathway" id="UPA00070">
    <property type="reaction ID" value="UER00120"/>
</dbReference>
<evidence type="ECO:0000256" key="8">
    <source>
        <dbReference type="ARBA" id="ARBA00049157"/>
    </source>
</evidence>
<keyword evidence="6 11" id="KW-0665">Pyrimidine biosynthesis</keyword>
<evidence type="ECO:0000256" key="2">
    <source>
        <dbReference type="ARBA" id="ARBA00004861"/>
    </source>
</evidence>
<name>A0A1M7SZS9_FERGO</name>
<feature type="binding site" evidence="10">
    <location>
        <position position="131"/>
    </location>
    <ligand>
        <name>substrate</name>
    </ligand>
</feature>
<feature type="binding site" evidence="10">
    <location>
        <position position="206"/>
    </location>
    <ligand>
        <name>substrate</name>
    </ligand>
</feature>
<dbReference type="CDD" id="cd04725">
    <property type="entry name" value="OMP_decarboxylase_like"/>
    <property type="match status" value="1"/>
</dbReference>
<dbReference type="SUPFAM" id="SSF51366">
    <property type="entry name" value="Ribulose-phoshate binding barrel"/>
    <property type="match status" value="1"/>
</dbReference>
<evidence type="ECO:0000313" key="13">
    <source>
        <dbReference type="EMBL" id="SHN63962.1"/>
    </source>
</evidence>
<dbReference type="InterPro" id="IPR011060">
    <property type="entry name" value="RibuloseP-bd_barrel"/>
</dbReference>
<keyword evidence="7 11" id="KW-0456">Lyase</keyword>
<dbReference type="GO" id="GO:0005829">
    <property type="term" value="C:cytosol"/>
    <property type="evidence" value="ECO:0007669"/>
    <property type="project" value="TreeGrafter"/>
</dbReference>
<evidence type="ECO:0000256" key="10">
    <source>
        <dbReference type="PIRSR" id="PIRSR614732-2"/>
    </source>
</evidence>
<evidence type="ECO:0000256" key="3">
    <source>
        <dbReference type="ARBA" id="ARBA00012321"/>
    </source>
</evidence>
<feature type="binding site" evidence="10">
    <location>
        <position position="51"/>
    </location>
    <ligand>
        <name>substrate</name>
    </ligand>
</feature>
<dbReference type="InterPro" id="IPR014732">
    <property type="entry name" value="OMPdecase"/>
</dbReference>
<keyword evidence="5 11" id="KW-0210">Decarboxylase</keyword>
<dbReference type="InterPro" id="IPR018089">
    <property type="entry name" value="OMPdecase_AS"/>
</dbReference>
<dbReference type="GO" id="GO:0004590">
    <property type="term" value="F:orotidine-5'-phosphate decarboxylase activity"/>
    <property type="evidence" value="ECO:0007669"/>
    <property type="project" value="UniProtKB-EC"/>
</dbReference>
<dbReference type="PANTHER" id="PTHR32119">
    <property type="entry name" value="OROTIDINE 5'-PHOSPHATE DECARBOXYLASE"/>
    <property type="match status" value="1"/>
</dbReference>
<sequence length="230" mass="26101">MIMLAEEQQRQIVYESDIRKAHVRITEPVLSLDMENPIEFVQKYGSFEYVKVGHNLAVEGKRVLDYFLENGYKVILDLKFSDIPSTVARSVRSWDHPAIVGFTVHANSGLESVKAALESSGKRIFTVIKLTSIPGKLEDFKDVIIGLSRLGASFVLPGQWAIAMRRYIGGSILVPGIRMEQSKDDQKDVISLWDIFGIADFAVLGREIYKSKNPDEKINEIKERVKTWRE</sequence>
<evidence type="ECO:0000259" key="12">
    <source>
        <dbReference type="SMART" id="SM00934"/>
    </source>
</evidence>
<dbReference type="AlphaFoldDB" id="A0A1M7SZS9"/>